<reference evidence="2 3" key="1">
    <citation type="journal article" date="2021" name="Elife">
        <title>Chloroplast acquisition without the gene transfer in kleptoplastic sea slugs, Plakobranchus ocellatus.</title>
        <authorList>
            <person name="Maeda T."/>
            <person name="Takahashi S."/>
            <person name="Yoshida T."/>
            <person name="Shimamura S."/>
            <person name="Takaki Y."/>
            <person name="Nagai Y."/>
            <person name="Toyoda A."/>
            <person name="Suzuki Y."/>
            <person name="Arimoto A."/>
            <person name="Ishii H."/>
            <person name="Satoh N."/>
            <person name="Nishiyama T."/>
            <person name="Hasebe M."/>
            <person name="Maruyama T."/>
            <person name="Minagawa J."/>
            <person name="Obokata J."/>
            <person name="Shigenobu S."/>
        </authorList>
    </citation>
    <scope>NUCLEOTIDE SEQUENCE [LARGE SCALE GENOMIC DNA]</scope>
</reference>
<evidence type="ECO:0008006" key="4">
    <source>
        <dbReference type="Google" id="ProtNLM"/>
    </source>
</evidence>
<feature type="signal peptide" evidence="1">
    <location>
        <begin position="1"/>
        <end position="24"/>
    </location>
</feature>
<comment type="caution">
    <text evidence="2">The sequence shown here is derived from an EMBL/GenBank/DDBJ whole genome shotgun (WGS) entry which is preliminary data.</text>
</comment>
<dbReference type="AlphaFoldDB" id="A0AAV4J319"/>
<evidence type="ECO:0000256" key="1">
    <source>
        <dbReference type="SAM" id="SignalP"/>
    </source>
</evidence>
<dbReference type="Proteomes" id="UP000762676">
    <property type="component" value="Unassembled WGS sequence"/>
</dbReference>
<feature type="chain" id="PRO_5043887300" description="Secreted protein" evidence="1">
    <location>
        <begin position="25"/>
        <end position="89"/>
    </location>
</feature>
<protein>
    <recommendedName>
        <fullName evidence="4">Secreted protein</fullName>
    </recommendedName>
</protein>
<keyword evidence="1" id="KW-0732">Signal</keyword>
<proteinExistence type="predicted"/>
<evidence type="ECO:0000313" key="3">
    <source>
        <dbReference type="Proteomes" id="UP000762676"/>
    </source>
</evidence>
<gene>
    <name evidence="2" type="ORF">ElyMa_004962600</name>
</gene>
<accession>A0AAV4J319</accession>
<organism evidence="2 3">
    <name type="scientific">Elysia marginata</name>
    <dbReference type="NCBI Taxonomy" id="1093978"/>
    <lineage>
        <taxon>Eukaryota</taxon>
        <taxon>Metazoa</taxon>
        <taxon>Spiralia</taxon>
        <taxon>Lophotrochozoa</taxon>
        <taxon>Mollusca</taxon>
        <taxon>Gastropoda</taxon>
        <taxon>Heterobranchia</taxon>
        <taxon>Euthyneura</taxon>
        <taxon>Panpulmonata</taxon>
        <taxon>Sacoglossa</taxon>
        <taxon>Placobranchoidea</taxon>
        <taxon>Plakobranchidae</taxon>
        <taxon>Elysia</taxon>
    </lineage>
</organism>
<dbReference type="EMBL" id="BMAT01009942">
    <property type="protein sequence ID" value="GFS16675.1"/>
    <property type="molecule type" value="Genomic_DNA"/>
</dbReference>
<sequence>MQVCVLALTILGILLSTLLHDAFANCEEGFFTHTKADGKLFNMARLCATVRAKVRQVLIQEMLIKDDAAVMSHAETGPQDLVNGPRRAC</sequence>
<keyword evidence="3" id="KW-1185">Reference proteome</keyword>
<name>A0AAV4J319_9GAST</name>
<evidence type="ECO:0000313" key="2">
    <source>
        <dbReference type="EMBL" id="GFS16675.1"/>
    </source>
</evidence>